<dbReference type="GO" id="GO:0009055">
    <property type="term" value="F:electron transfer activity"/>
    <property type="evidence" value="ECO:0007669"/>
    <property type="project" value="InterPro"/>
</dbReference>
<dbReference type="EMBL" id="FSRE01000003">
    <property type="protein sequence ID" value="SIO08739.1"/>
    <property type="molecule type" value="Genomic_DNA"/>
</dbReference>
<sequence length="341" mass="37548">MNVLRPLIGLVVLLPLLWSCSDNDRSTEALEKPAFHNALFDTFVAQLTTNQTQLVQPIPYTVPVNHKAAALGKQLYFSPFLSANNTIACATCHILSQGGDDNRPVSIGIHGQKGELNTPTVLNAGFNLAQFWDGRATTLEEQAAFPLTAAHEMGNPSLQAVIERLNADATWRQRFMDTFGQPASVEALTFAIAEYERTLITPGSRFDRYLQGDDSALTPLEKQGWALFQTRGCIGCHQGINLGGNLFQKAGVFEPLTIGEKWQGRFHVTHDPADRYMLKVPTLRNIAETAPYFHDGQVKTLETAVRLMIQHQLGLIPDDHDVTALVAFLKTLSAPVREDGS</sequence>
<dbReference type="OrthoDB" id="9805202at2"/>
<keyword evidence="6" id="KW-0560">Oxidoreductase</keyword>
<evidence type="ECO:0000256" key="8">
    <source>
        <dbReference type="PIRSR" id="PIRSR000294-1"/>
    </source>
</evidence>
<dbReference type="PANTHER" id="PTHR30600:SF7">
    <property type="entry name" value="CYTOCHROME C PEROXIDASE-RELATED"/>
    <property type="match status" value="1"/>
</dbReference>
<dbReference type="PANTHER" id="PTHR30600">
    <property type="entry name" value="CYTOCHROME C PEROXIDASE-RELATED"/>
    <property type="match status" value="1"/>
</dbReference>
<dbReference type="GO" id="GO:0042597">
    <property type="term" value="C:periplasmic space"/>
    <property type="evidence" value="ECO:0007669"/>
    <property type="project" value="UniProtKB-SubCell"/>
</dbReference>
<name>A0A1N6GMG1_9GAMM</name>
<evidence type="ECO:0000256" key="1">
    <source>
        <dbReference type="ARBA" id="ARBA00004418"/>
    </source>
</evidence>
<keyword evidence="3 9" id="KW-0479">Metal-binding</keyword>
<dbReference type="SUPFAM" id="SSF46626">
    <property type="entry name" value="Cytochrome c"/>
    <property type="match status" value="2"/>
</dbReference>
<evidence type="ECO:0000313" key="12">
    <source>
        <dbReference type="Proteomes" id="UP000198461"/>
    </source>
</evidence>
<evidence type="ECO:0000256" key="6">
    <source>
        <dbReference type="ARBA" id="ARBA00023002"/>
    </source>
</evidence>
<dbReference type="PROSITE" id="PS51007">
    <property type="entry name" value="CYTC"/>
    <property type="match status" value="2"/>
</dbReference>
<dbReference type="Gene3D" id="1.10.760.10">
    <property type="entry name" value="Cytochrome c-like domain"/>
    <property type="match status" value="2"/>
</dbReference>
<keyword evidence="7 9" id="KW-0408">Iron</keyword>
<dbReference type="PIRSF" id="PIRSF000294">
    <property type="entry name" value="Cytochrome-c_peroxidase"/>
    <property type="match status" value="1"/>
</dbReference>
<feature type="binding site" description="axial binding residue" evidence="9">
    <location>
        <position position="93"/>
    </location>
    <ligand>
        <name>heme c</name>
        <dbReference type="ChEBI" id="CHEBI:61717"/>
        <label>1</label>
    </ligand>
    <ligandPart>
        <name>Fe</name>
        <dbReference type="ChEBI" id="CHEBI:18248"/>
    </ligandPart>
</feature>
<dbReference type="GO" id="GO:0046872">
    <property type="term" value="F:metal ion binding"/>
    <property type="evidence" value="ECO:0007669"/>
    <property type="project" value="UniProtKB-KW"/>
</dbReference>
<evidence type="ECO:0000256" key="2">
    <source>
        <dbReference type="ARBA" id="ARBA00022617"/>
    </source>
</evidence>
<feature type="binding site" description="axial binding residue" evidence="9">
    <location>
        <position position="308"/>
    </location>
    <ligand>
        <name>heme c</name>
        <dbReference type="ChEBI" id="CHEBI:61717"/>
        <label>2</label>
    </ligand>
    <ligandPart>
        <name>Fe</name>
        <dbReference type="ChEBI" id="CHEBI:18248"/>
    </ligandPart>
</feature>
<evidence type="ECO:0000256" key="4">
    <source>
        <dbReference type="ARBA" id="ARBA00022729"/>
    </source>
</evidence>
<proteinExistence type="predicted"/>
<keyword evidence="4" id="KW-0732">Signal</keyword>
<dbReference type="InterPro" id="IPR009056">
    <property type="entry name" value="Cyt_c-like_dom"/>
</dbReference>
<feature type="binding site" description="covalent" evidence="8">
    <location>
        <position position="236"/>
    </location>
    <ligand>
        <name>heme c</name>
        <dbReference type="ChEBI" id="CHEBI:61717"/>
        <label>2</label>
    </ligand>
</feature>
<dbReference type="GO" id="GO:0004130">
    <property type="term" value="F:cytochrome-c peroxidase activity"/>
    <property type="evidence" value="ECO:0007669"/>
    <property type="project" value="TreeGrafter"/>
</dbReference>
<feature type="domain" description="Cytochrome c" evidence="10">
    <location>
        <begin position="219"/>
        <end position="333"/>
    </location>
</feature>
<dbReference type="Proteomes" id="UP000198461">
    <property type="component" value="Unassembled WGS sequence"/>
</dbReference>
<organism evidence="11 12">
    <name type="scientific">Sulfurivirga caldicuralii</name>
    <dbReference type="NCBI Taxonomy" id="364032"/>
    <lineage>
        <taxon>Bacteria</taxon>
        <taxon>Pseudomonadati</taxon>
        <taxon>Pseudomonadota</taxon>
        <taxon>Gammaproteobacteria</taxon>
        <taxon>Thiotrichales</taxon>
        <taxon>Piscirickettsiaceae</taxon>
        <taxon>Sulfurivirga</taxon>
    </lineage>
</organism>
<evidence type="ECO:0000313" key="11">
    <source>
        <dbReference type="EMBL" id="SIO08739.1"/>
    </source>
</evidence>
<keyword evidence="12" id="KW-1185">Reference proteome</keyword>
<dbReference type="InterPro" id="IPR004852">
    <property type="entry name" value="Di-haem_cyt_c_peroxidsae"/>
</dbReference>
<evidence type="ECO:0000256" key="5">
    <source>
        <dbReference type="ARBA" id="ARBA00022764"/>
    </source>
</evidence>
<keyword evidence="11" id="KW-0575">Peroxidase</keyword>
<dbReference type="InterPro" id="IPR026259">
    <property type="entry name" value="MauG/Cytc_peroxidase"/>
</dbReference>
<feature type="binding site" description="covalent" evidence="8">
    <location>
        <position position="89"/>
    </location>
    <ligand>
        <name>heme c</name>
        <dbReference type="ChEBI" id="CHEBI:61717"/>
        <label>1</label>
    </ligand>
</feature>
<dbReference type="Pfam" id="PF03150">
    <property type="entry name" value="CCP_MauG"/>
    <property type="match status" value="1"/>
</dbReference>
<dbReference type="RefSeq" id="WP_159432274.1">
    <property type="nucleotide sequence ID" value="NZ_FSRE01000003.1"/>
</dbReference>
<reference evidence="11 12" key="1">
    <citation type="submission" date="2016-11" db="EMBL/GenBank/DDBJ databases">
        <authorList>
            <person name="Jaros S."/>
            <person name="Januszkiewicz K."/>
            <person name="Wedrychowicz H."/>
        </authorList>
    </citation>
    <scope>NUCLEOTIDE SEQUENCE [LARGE SCALE GENOMIC DNA]</scope>
    <source>
        <strain evidence="11 12">DSM 17737</strain>
    </source>
</reference>
<dbReference type="InterPro" id="IPR036909">
    <property type="entry name" value="Cyt_c-like_dom_sf"/>
</dbReference>
<feature type="domain" description="Cytochrome c" evidence="10">
    <location>
        <begin position="67"/>
        <end position="169"/>
    </location>
</feature>
<feature type="binding site" description="covalent" evidence="8">
    <location>
        <position position="233"/>
    </location>
    <ligand>
        <name>heme c</name>
        <dbReference type="ChEBI" id="CHEBI:61717"/>
        <label>2</label>
    </ligand>
</feature>
<dbReference type="STRING" id="364032.SAMN05443662_1411"/>
<evidence type="ECO:0000256" key="7">
    <source>
        <dbReference type="ARBA" id="ARBA00023004"/>
    </source>
</evidence>
<feature type="binding site" description="axial binding residue" evidence="9">
    <location>
        <position position="237"/>
    </location>
    <ligand>
        <name>heme c</name>
        <dbReference type="ChEBI" id="CHEBI:61717"/>
        <label>2</label>
    </ligand>
    <ligandPart>
        <name>Fe</name>
        <dbReference type="ChEBI" id="CHEBI:18248"/>
    </ligandPart>
</feature>
<keyword evidence="5" id="KW-0574">Periplasm</keyword>
<dbReference type="GO" id="GO:0020037">
    <property type="term" value="F:heme binding"/>
    <property type="evidence" value="ECO:0007669"/>
    <property type="project" value="InterPro"/>
</dbReference>
<dbReference type="AlphaFoldDB" id="A0A1N6GMG1"/>
<keyword evidence="2 8" id="KW-0349">Heme</keyword>
<accession>A0A1N6GMG1</accession>
<evidence type="ECO:0000256" key="9">
    <source>
        <dbReference type="PIRSR" id="PIRSR000294-2"/>
    </source>
</evidence>
<comment type="PTM">
    <text evidence="8">Binds 2 heme groups per subunit.</text>
</comment>
<comment type="subcellular location">
    <subcellularLocation>
        <location evidence="1">Periplasm</location>
    </subcellularLocation>
</comment>
<evidence type="ECO:0000259" key="10">
    <source>
        <dbReference type="PROSITE" id="PS51007"/>
    </source>
</evidence>
<feature type="binding site" description="covalent" evidence="8">
    <location>
        <position position="92"/>
    </location>
    <ligand>
        <name>heme c</name>
        <dbReference type="ChEBI" id="CHEBI:61717"/>
        <label>1</label>
    </ligand>
</feature>
<protein>
    <submittedName>
        <fullName evidence="11">Cytochrome c peroxidase</fullName>
    </submittedName>
</protein>
<comment type="cofactor">
    <cofactor evidence="8">
        <name>heme</name>
        <dbReference type="ChEBI" id="CHEBI:30413"/>
    </cofactor>
    <text evidence="8">Binds 2 heme groups.</text>
</comment>
<evidence type="ECO:0000256" key="3">
    <source>
        <dbReference type="ARBA" id="ARBA00022723"/>
    </source>
</evidence>
<dbReference type="InterPro" id="IPR051395">
    <property type="entry name" value="Cytochrome_c_Peroxidase/MauG"/>
</dbReference>
<gene>
    <name evidence="11" type="ORF">SAMN05443662_1411</name>
</gene>